<keyword evidence="3" id="KW-0812">Transmembrane</keyword>
<feature type="transmembrane region" description="Helical" evidence="3">
    <location>
        <begin position="213"/>
        <end position="236"/>
    </location>
</feature>
<evidence type="ECO:0000256" key="1">
    <source>
        <dbReference type="ARBA" id="ARBA00023157"/>
    </source>
</evidence>
<accession>A0A8J4SXI9</accession>
<dbReference type="InterPro" id="IPR002172">
    <property type="entry name" value="LDrepeatLR_classA_rpt"/>
</dbReference>
<keyword evidence="5" id="KW-1185">Reference proteome</keyword>
<name>A0A8J4SXI9_9TREM</name>
<dbReference type="Gene3D" id="4.10.400.10">
    <property type="entry name" value="Low-density Lipoprotein Receptor"/>
    <property type="match status" value="1"/>
</dbReference>
<organism evidence="4 5">
    <name type="scientific">Paragonimus heterotremus</name>
    <dbReference type="NCBI Taxonomy" id="100268"/>
    <lineage>
        <taxon>Eukaryota</taxon>
        <taxon>Metazoa</taxon>
        <taxon>Spiralia</taxon>
        <taxon>Lophotrochozoa</taxon>
        <taxon>Platyhelminthes</taxon>
        <taxon>Trematoda</taxon>
        <taxon>Digenea</taxon>
        <taxon>Plagiorchiida</taxon>
        <taxon>Troglotremata</taxon>
        <taxon>Troglotrematidae</taxon>
        <taxon>Paragonimus</taxon>
    </lineage>
</organism>
<dbReference type="InterPro" id="IPR036055">
    <property type="entry name" value="LDL_receptor-like_sf"/>
</dbReference>
<gene>
    <name evidence="4" type="ORF">PHET_07626</name>
</gene>
<dbReference type="Proteomes" id="UP000748531">
    <property type="component" value="Unassembled WGS sequence"/>
</dbReference>
<dbReference type="EMBL" id="LUCH01004217">
    <property type="protein sequence ID" value="KAF5399245.1"/>
    <property type="molecule type" value="Genomic_DNA"/>
</dbReference>
<feature type="disulfide bond" evidence="2">
    <location>
        <begin position="46"/>
        <end position="58"/>
    </location>
</feature>
<comment type="caution">
    <text evidence="4">The sequence shown here is derived from an EMBL/GenBank/DDBJ whole genome shotgun (WGS) entry which is preliminary data.</text>
</comment>
<reference evidence="4" key="1">
    <citation type="submission" date="2019-05" db="EMBL/GenBank/DDBJ databases">
        <title>Annotation for the trematode Paragonimus heterotremus.</title>
        <authorList>
            <person name="Choi Y.-J."/>
        </authorList>
    </citation>
    <scope>NUCLEOTIDE SEQUENCE</scope>
    <source>
        <strain evidence="4">LC</strain>
    </source>
</reference>
<evidence type="ECO:0000313" key="5">
    <source>
        <dbReference type="Proteomes" id="UP000748531"/>
    </source>
</evidence>
<keyword evidence="3" id="KW-1133">Transmembrane helix</keyword>
<dbReference type="OrthoDB" id="2019384at2759"/>
<dbReference type="PROSITE" id="PS50068">
    <property type="entry name" value="LDLRA_2"/>
    <property type="match status" value="1"/>
</dbReference>
<sequence length="241" mass="26977">MQIIRQDPVAIILRLHTVSERQNGLKIICFHGTTQESVLLTVNTTCNKTDMMCANKQCFPETQFCDGTKHCLDSSDERIVHCPVQDKSNSTIGVQIAGQVSIENKPARFVGKILTPASAENTKLLVDLCSEIDTGLRMQKGMSGVSSVCYLTKLDDVSSVAVFEVHVRKSTLDSVGINYQSRLFYDRFGISIQMSMTDVKKYMFLGKLTITNLYPIGTSFVHHPSYLVFFALVIYFKIPLF</sequence>
<dbReference type="CDD" id="cd00112">
    <property type="entry name" value="LDLa"/>
    <property type="match status" value="1"/>
</dbReference>
<dbReference type="AlphaFoldDB" id="A0A8J4SXI9"/>
<comment type="caution">
    <text evidence="2">Lacks conserved residue(s) required for the propagation of feature annotation.</text>
</comment>
<feature type="disulfide bond" evidence="2">
    <location>
        <begin position="53"/>
        <end position="71"/>
    </location>
</feature>
<proteinExistence type="predicted"/>
<dbReference type="SUPFAM" id="SSF57424">
    <property type="entry name" value="LDL receptor-like module"/>
    <property type="match status" value="1"/>
</dbReference>
<evidence type="ECO:0000313" key="4">
    <source>
        <dbReference type="EMBL" id="KAF5399245.1"/>
    </source>
</evidence>
<keyword evidence="3" id="KW-0472">Membrane</keyword>
<evidence type="ECO:0000256" key="3">
    <source>
        <dbReference type="SAM" id="Phobius"/>
    </source>
</evidence>
<keyword evidence="1 2" id="KW-1015">Disulfide bond</keyword>
<protein>
    <submittedName>
        <fullName evidence="4">Uncharacterized protein</fullName>
    </submittedName>
</protein>
<dbReference type="SMART" id="SM00192">
    <property type="entry name" value="LDLa"/>
    <property type="match status" value="1"/>
</dbReference>
<evidence type="ECO:0000256" key="2">
    <source>
        <dbReference type="PROSITE-ProRule" id="PRU00124"/>
    </source>
</evidence>
<dbReference type="Pfam" id="PF00057">
    <property type="entry name" value="Ldl_recept_a"/>
    <property type="match status" value="1"/>
</dbReference>